<sequence>MTQLSVQSILQTDLNARTVGIAVSALVLLAIVYQLWLYPYFFSPIRKVPGPKGSLLDWRYVLFGEFPKIMRGEAGIVQREWAKEYGTIIRAVGPFGISRMMFLSPTAVHKVLVSDWVEYPRPSFMRNILGIVAGYGLLTVTGDEHRQMRRFMNPAFSIPSLSAQTHMYYKPIYDLVDIIKGKIKDTSGNVFHVYDLMSMVTLDIICLTAFGYECDSLHNPKNELADAYHKLLDLQSGQNLARLIAVVSLPGMPKLIKSEWLYNHRHWLRNWSHLKALSIMIECMHRIERVSSKILSDANAHATAVASSDSTLKGKKDVMSLLVQARMNESDGSGYKMSDSMMMQQVLTFLGAGHETTASGLTWTLWLLATHPEIQSKLRGALLPTLWLLATHPEIQSKLRGALLPVIAEHPNPDVRTLKSIEYLDYVVMESLRVMPPVPMTIRQAGKSDFIDGVWIPKGTLFYIAIRVINTYKGFWGEDAEEFRPERWGKLNEAPAYHPLHSLQTFINGPHHCIGKTMAIVEMKAVLAYVHATASHFSLLDHETHFDSVFSIIIANFEFAPAYVGQTTRPTAAVTMSMLFYNLVSVKPLD</sequence>
<comment type="pathway">
    <text evidence="2">Secondary metabolite biosynthesis.</text>
</comment>
<evidence type="ECO:0000256" key="3">
    <source>
        <dbReference type="ARBA" id="ARBA00010617"/>
    </source>
</evidence>
<comment type="cofactor">
    <cofactor evidence="1 9">
        <name>heme</name>
        <dbReference type="ChEBI" id="CHEBI:30413"/>
    </cofactor>
</comment>
<dbReference type="GO" id="GO:0004497">
    <property type="term" value="F:monooxygenase activity"/>
    <property type="evidence" value="ECO:0007669"/>
    <property type="project" value="UniProtKB-KW"/>
</dbReference>
<keyword evidence="5 9" id="KW-0479">Metal-binding</keyword>
<dbReference type="GO" id="GO:0005506">
    <property type="term" value="F:iron ion binding"/>
    <property type="evidence" value="ECO:0007669"/>
    <property type="project" value="InterPro"/>
</dbReference>
<dbReference type="AlphaFoldDB" id="A0A9Q5I601"/>
<evidence type="ECO:0000256" key="2">
    <source>
        <dbReference type="ARBA" id="ARBA00005179"/>
    </source>
</evidence>
<accession>A0A9Q5I601</accession>
<proteinExistence type="inferred from homology"/>
<dbReference type="OrthoDB" id="10029320at2759"/>
<name>A0A9Q5I601_SANBA</name>
<dbReference type="InterPro" id="IPR036396">
    <property type="entry name" value="Cyt_P450_sf"/>
</dbReference>
<keyword evidence="4 9" id="KW-0349">Heme</keyword>
<keyword evidence="10" id="KW-0812">Transmembrane</keyword>
<dbReference type="EMBL" id="LNZH02000064">
    <property type="protein sequence ID" value="OCB91777.1"/>
    <property type="molecule type" value="Genomic_DNA"/>
</dbReference>
<evidence type="ECO:0000313" key="11">
    <source>
        <dbReference type="EMBL" id="OCB91777.1"/>
    </source>
</evidence>
<dbReference type="GO" id="GO:0020037">
    <property type="term" value="F:heme binding"/>
    <property type="evidence" value="ECO:0007669"/>
    <property type="project" value="InterPro"/>
</dbReference>
<evidence type="ECO:0000256" key="7">
    <source>
        <dbReference type="ARBA" id="ARBA00023004"/>
    </source>
</evidence>
<evidence type="ECO:0000256" key="8">
    <source>
        <dbReference type="ARBA" id="ARBA00023033"/>
    </source>
</evidence>
<keyword evidence="7 9" id="KW-0408">Iron</keyword>
<feature type="transmembrane region" description="Helical" evidence="10">
    <location>
        <begin position="21"/>
        <end position="41"/>
    </location>
</feature>
<dbReference type="PANTHER" id="PTHR24305:SF166">
    <property type="entry name" value="CYTOCHROME P450 12A4, MITOCHONDRIAL-RELATED"/>
    <property type="match status" value="1"/>
</dbReference>
<dbReference type="Pfam" id="PF00067">
    <property type="entry name" value="p450"/>
    <property type="match status" value="2"/>
</dbReference>
<dbReference type="PANTHER" id="PTHR24305">
    <property type="entry name" value="CYTOCHROME P450"/>
    <property type="match status" value="1"/>
</dbReference>
<protein>
    <submittedName>
        <fullName evidence="11">Cytochrome P450</fullName>
    </submittedName>
</protein>
<keyword evidence="10" id="KW-0472">Membrane</keyword>
<dbReference type="InterPro" id="IPR001128">
    <property type="entry name" value="Cyt_P450"/>
</dbReference>
<organism evidence="11 12">
    <name type="scientific">Sanghuangporus baumii</name>
    <name type="common">Phellinus baumii</name>
    <dbReference type="NCBI Taxonomy" id="108892"/>
    <lineage>
        <taxon>Eukaryota</taxon>
        <taxon>Fungi</taxon>
        <taxon>Dikarya</taxon>
        <taxon>Basidiomycota</taxon>
        <taxon>Agaricomycotina</taxon>
        <taxon>Agaricomycetes</taxon>
        <taxon>Hymenochaetales</taxon>
        <taxon>Hymenochaetaceae</taxon>
        <taxon>Sanghuangporus</taxon>
    </lineage>
</organism>
<dbReference type="PRINTS" id="PR00463">
    <property type="entry name" value="EP450I"/>
</dbReference>
<comment type="similarity">
    <text evidence="3">Belongs to the cytochrome P450 family.</text>
</comment>
<evidence type="ECO:0000256" key="1">
    <source>
        <dbReference type="ARBA" id="ARBA00001971"/>
    </source>
</evidence>
<keyword evidence="8" id="KW-0503">Monooxygenase</keyword>
<dbReference type="SUPFAM" id="SSF48264">
    <property type="entry name" value="Cytochrome P450"/>
    <property type="match status" value="1"/>
</dbReference>
<dbReference type="InterPro" id="IPR002401">
    <property type="entry name" value="Cyt_P450_E_grp-I"/>
</dbReference>
<gene>
    <name evidence="11" type="ORF">A7U60_g949</name>
</gene>
<dbReference type="InterPro" id="IPR050121">
    <property type="entry name" value="Cytochrome_P450_monoxygenase"/>
</dbReference>
<reference evidence="11" key="1">
    <citation type="submission" date="2016-06" db="EMBL/GenBank/DDBJ databases">
        <title>Draft Genome sequence of the fungus Inonotus baumii.</title>
        <authorList>
            <person name="Zhu H."/>
            <person name="Lin W."/>
        </authorList>
    </citation>
    <scope>NUCLEOTIDE SEQUENCE</scope>
    <source>
        <strain evidence="11">821</strain>
    </source>
</reference>
<evidence type="ECO:0000313" key="12">
    <source>
        <dbReference type="Proteomes" id="UP000757232"/>
    </source>
</evidence>
<evidence type="ECO:0000256" key="6">
    <source>
        <dbReference type="ARBA" id="ARBA00023002"/>
    </source>
</evidence>
<feature type="binding site" description="axial binding residue" evidence="9">
    <location>
        <position position="513"/>
    </location>
    <ligand>
        <name>heme</name>
        <dbReference type="ChEBI" id="CHEBI:30413"/>
    </ligand>
    <ligandPart>
        <name>Fe</name>
        <dbReference type="ChEBI" id="CHEBI:18248"/>
    </ligandPart>
</feature>
<keyword evidence="6" id="KW-0560">Oxidoreductase</keyword>
<keyword evidence="10" id="KW-1133">Transmembrane helix</keyword>
<dbReference type="PRINTS" id="PR00385">
    <property type="entry name" value="P450"/>
</dbReference>
<evidence type="ECO:0000256" key="4">
    <source>
        <dbReference type="ARBA" id="ARBA00022617"/>
    </source>
</evidence>
<dbReference type="Gene3D" id="1.10.630.10">
    <property type="entry name" value="Cytochrome P450"/>
    <property type="match status" value="2"/>
</dbReference>
<evidence type="ECO:0000256" key="5">
    <source>
        <dbReference type="ARBA" id="ARBA00022723"/>
    </source>
</evidence>
<evidence type="ECO:0000256" key="9">
    <source>
        <dbReference type="PIRSR" id="PIRSR602401-1"/>
    </source>
</evidence>
<dbReference type="Proteomes" id="UP000757232">
    <property type="component" value="Unassembled WGS sequence"/>
</dbReference>
<keyword evidence="12" id="KW-1185">Reference proteome</keyword>
<comment type="caution">
    <text evidence="11">The sequence shown here is derived from an EMBL/GenBank/DDBJ whole genome shotgun (WGS) entry which is preliminary data.</text>
</comment>
<dbReference type="GO" id="GO:0016705">
    <property type="term" value="F:oxidoreductase activity, acting on paired donors, with incorporation or reduction of molecular oxygen"/>
    <property type="evidence" value="ECO:0007669"/>
    <property type="project" value="InterPro"/>
</dbReference>
<evidence type="ECO:0000256" key="10">
    <source>
        <dbReference type="SAM" id="Phobius"/>
    </source>
</evidence>